<dbReference type="RefSeq" id="WP_093329654.1">
    <property type="nucleotide sequence ID" value="NZ_AP027363.1"/>
</dbReference>
<feature type="transmembrane region" description="Helical" evidence="1">
    <location>
        <begin position="65"/>
        <end position="86"/>
    </location>
</feature>
<evidence type="ECO:0000313" key="3">
    <source>
        <dbReference type="EMBL" id="SET49329.1"/>
    </source>
</evidence>
<accession>A0A1I0EV82</accession>
<keyword evidence="1" id="KW-0812">Transmembrane</keyword>
<proteinExistence type="predicted"/>
<dbReference type="Proteomes" id="UP000199308">
    <property type="component" value="Unassembled WGS sequence"/>
</dbReference>
<feature type="domain" description="EamA" evidence="2">
    <location>
        <begin position="146"/>
        <end position="275"/>
    </location>
</feature>
<evidence type="ECO:0000256" key="1">
    <source>
        <dbReference type="SAM" id="Phobius"/>
    </source>
</evidence>
<feature type="transmembrane region" description="Helical" evidence="1">
    <location>
        <begin position="7"/>
        <end position="29"/>
    </location>
</feature>
<feature type="domain" description="EamA" evidence="2">
    <location>
        <begin position="8"/>
        <end position="136"/>
    </location>
</feature>
<feature type="transmembrane region" description="Helical" evidence="1">
    <location>
        <begin position="35"/>
        <end position="53"/>
    </location>
</feature>
<feature type="transmembrane region" description="Helical" evidence="1">
    <location>
        <begin position="237"/>
        <end position="253"/>
    </location>
</feature>
<dbReference type="SUPFAM" id="SSF103481">
    <property type="entry name" value="Multidrug resistance efflux transporter EmrE"/>
    <property type="match status" value="2"/>
</dbReference>
<evidence type="ECO:0000313" key="4">
    <source>
        <dbReference type="Proteomes" id="UP000199308"/>
    </source>
</evidence>
<evidence type="ECO:0000259" key="2">
    <source>
        <dbReference type="Pfam" id="PF00892"/>
    </source>
</evidence>
<dbReference type="OrthoDB" id="9150437at2"/>
<dbReference type="EMBL" id="FOHK01000008">
    <property type="protein sequence ID" value="SET49329.1"/>
    <property type="molecule type" value="Genomic_DNA"/>
</dbReference>
<keyword evidence="1" id="KW-0472">Membrane</keyword>
<dbReference type="Pfam" id="PF00892">
    <property type="entry name" value="EamA"/>
    <property type="match status" value="2"/>
</dbReference>
<keyword evidence="1" id="KW-1133">Transmembrane helix</keyword>
<gene>
    <name evidence="3" type="ORF">SAMN05660429_01952</name>
</gene>
<feature type="transmembrane region" description="Helical" evidence="1">
    <location>
        <begin position="207"/>
        <end position="225"/>
    </location>
</feature>
<feature type="transmembrane region" description="Helical" evidence="1">
    <location>
        <begin position="259"/>
        <end position="279"/>
    </location>
</feature>
<feature type="transmembrane region" description="Helical" evidence="1">
    <location>
        <begin position="145"/>
        <end position="166"/>
    </location>
</feature>
<name>A0A1I0EV82_THASX</name>
<reference evidence="3 4" key="1">
    <citation type="submission" date="2016-10" db="EMBL/GenBank/DDBJ databases">
        <authorList>
            <person name="de Groot N.N."/>
        </authorList>
    </citation>
    <scope>NUCLEOTIDE SEQUENCE [LARGE SCALE GENOMIC DNA]</scope>
    <source>
        <strain evidence="3 4">DSM 19706</strain>
    </source>
</reference>
<dbReference type="GO" id="GO:0016020">
    <property type="term" value="C:membrane"/>
    <property type="evidence" value="ECO:0007669"/>
    <property type="project" value="InterPro"/>
</dbReference>
<keyword evidence="4" id="KW-1185">Reference proteome</keyword>
<feature type="transmembrane region" description="Helical" evidence="1">
    <location>
        <begin position="178"/>
        <end position="195"/>
    </location>
</feature>
<dbReference type="InterPro" id="IPR037185">
    <property type="entry name" value="EmrE-like"/>
</dbReference>
<dbReference type="STRING" id="349064.SAMN05660429_01952"/>
<dbReference type="InterPro" id="IPR000620">
    <property type="entry name" value="EamA_dom"/>
</dbReference>
<dbReference type="PANTHER" id="PTHR22911">
    <property type="entry name" value="ACYL-MALONYL CONDENSING ENZYME-RELATED"/>
    <property type="match status" value="1"/>
</dbReference>
<organism evidence="3 4">
    <name type="scientific">Thalassotalea agarivorans</name>
    <name type="common">Thalassomonas agarivorans</name>
    <dbReference type="NCBI Taxonomy" id="349064"/>
    <lineage>
        <taxon>Bacteria</taxon>
        <taxon>Pseudomonadati</taxon>
        <taxon>Pseudomonadota</taxon>
        <taxon>Gammaproteobacteria</taxon>
        <taxon>Alteromonadales</taxon>
        <taxon>Colwelliaceae</taxon>
        <taxon>Thalassotalea</taxon>
    </lineage>
</organism>
<feature type="transmembrane region" description="Helical" evidence="1">
    <location>
        <begin position="92"/>
        <end position="113"/>
    </location>
</feature>
<dbReference type="AlphaFoldDB" id="A0A1I0EV82"/>
<feature type="transmembrane region" description="Helical" evidence="1">
    <location>
        <begin position="120"/>
        <end position="139"/>
    </location>
</feature>
<protein>
    <submittedName>
        <fullName evidence="3">Threonine/homoserine efflux transporter RhtA</fullName>
    </submittedName>
</protein>
<sequence length="284" mass="30863">MSIKPQVALMAAVAVILMSTVPVTVKMISASVVEIGAVRLAIAFAGLTLLLYFRGFRWQLPKQHWFALLALGLIFAAHWYTYFLGIKLSTPSVAALGVATFGIHLVVLSAIFLRQPLRAADAVALVLALLGIFLLSPKIDWQSDYFLGLVSSVVSGLLYACLPIVNTKFKAISGNVRAWGQFAFALIPFAVLSTFEGWQLTNFDWTGLLFLGVFATLLAHTLWVHASAELPGTFTSVIYYLYIPFAMALSVIFEQEVLSLNTIAGGCIIIAANIIAIVAHKKQQ</sequence>